<dbReference type="EMBL" id="ML769437">
    <property type="protein sequence ID" value="KAE9402170.1"/>
    <property type="molecule type" value="Genomic_DNA"/>
</dbReference>
<evidence type="ECO:0000256" key="3">
    <source>
        <dbReference type="ARBA" id="ARBA00023002"/>
    </source>
</evidence>
<gene>
    <name evidence="5" type="ORF">BT96DRAFT_562374</name>
</gene>
<evidence type="ECO:0000259" key="4">
    <source>
        <dbReference type="Pfam" id="PF01494"/>
    </source>
</evidence>
<reference evidence="5" key="1">
    <citation type="journal article" date="2019" name="Environ. Microbiol.">
        <title>Fungal ecological strategies reflected in gene transcription - a case study of two litter decomposers.</title>
        <authorList>
            <person name="Barbi F."/>
            <person name="Kohler A."/>
            <person name="Barry K."/>
            <person name="Baskaran P."/>
            <person name="Daum C."/>
            <person name="Fauchery L."/>
            <person name="Ihrmark K."/>
            <person name="Kuo A."/>
            <person name="LaButti K."/>
            <person name="Lipzen A."/>
            <person name="Morin E."/>
            <person name="Grigoriev I.V."/>
            <person name="Henrissat B."/>
            <person name="Lindahl B."/>
            <person name="Martin F."/>
        </authorList>
    </citation>
    <scope>NUCLEOTIDE SEQUENCE</scope>
    <source>
        <strain evidence="5">JB14</strain>
    </source>
</reference>
<dbReference type="PRINTS" id="PR00420">
    <property type="entry name" value="RNGMNOXGNASE"/>
</dbReference>
<name>A0A6A4HWU6_9AGAR</name>
<dbReference type="Gene3D" id="3.50.50.60">
    <property type="entry name" value="FAD/NAD(P)-binding domain"/>
    <property type="match status" value="1"/>
</dbReference>
<evidence type="ECO:0000256" key="1">
    <source>
        <dbReference type="ARBA" id="ARBA00022630"/>
    </source>
</evidence>
<sequence>MGVVKFRVAICGGGIGGLAHACALAKFPDISVNIYESASKFSPFGAGIGLWPRAWNVLCALGLDEEMAKITSASPMDGTAHSFSFRKSDQSNGFTFGNMFSRGPMLTFHRAQFQQVLAQHVSPSCRIHHSKRLKSYSQDRYGGPIHLSFEDGTHGICDVLVGCDGIKSVVRNCLLREQAEIARDNGHLKDERDLLACTDYVSWVGSVAYRALIPVERLKEDCDKGLLVLPTTPTMYVGTNVHLIIYPVSQGKTVNLALFHLQPELQDMPYRGPWSKEVDEAELFNITRFESWEPQVKRWLKYVRRPTKWAIHRVKPLPTFISGNVVLLGDAAHACSPHQGTGAGQAIEDAYFLAELLGHSRTTLETLPRALQIYDNIRRPWTQETSAKSNANSRYFMLHYDDFDFRNADAAAVTAKLHELTDLIIADWKWCWTTTVGDSLKAAIQQLEGYNL</sequence>
<keyword evidence="6" id="KW-1185">Reference proteome</keyword>
<dbReference type="PANTHER" id="PTHR46720:SF3">
    <property type="entry name" value="FAD-BINDING DOMAIN-CONTAINING PROTEIN-RELATED"/>
    <property type="match status" value="1"/>
</dbReference>
<proteinExistence type="predicted"/>
<dbReference type="Pfam" id="PF01494">
    <property type="entry name" value="FAD_binding_3"/>
    <property type="match status" value="1"/>
</dbReference>
<dbReference type="AlphaFoldDB" id="A0A6A4HWU6"/>
<dbReference type="InterPro" id="IPR002938">
    <property type="entry name" value="FAD-bd"/>
</dbReference>
<evidence type="ECO:0000313" key="5">
    <source>
        <dbReference type="EMBL" id="KAE9402170.1"/>
    </source>
</evidence>
<dbReference type="SUPFAM" id="SSF51905">
    <property type="entry name" value="FAD/NAD(P)-binding domain"/>
    <property type="match status" value="1"/>
</dbReference>
<evidence type="ECO:0000313" key="6">
    <source>
        <dbReference type="Proteomes" id="UP000799118"/>
    </source>
</evidence>
<organism evidence="5 6">
    <name type="scientific">Gymnopus androsaceus JB14</name>
    <dbReference type="NCBI Taxonomy" id="1447944"/>
    <lineage>
        <taxon>Eukaryota</taxon>
        <taxon>Fungi</taxon>
        <taxon>Dikarya</taxon>
        <taxon>Basidiomycota</taxon>
        <taxon>Agaricomycotina</taxon>
        <taxon>Agaricomycetes</taxon>
        <taxon>Agaricomycetidae</taxon>
        <taxon>Agaricales</taxon>
        <taxon>Marasmiineae</taxon>
        <taxon>Omphalotaceae</taxon>
        <taxon>Gymnopus</taxon>
    </lineage>
</organism>
<dbReference type="GO" id="GO:0016491">
    <property type="term" value="F:oxidoreductase activity"/>
    <property type="evidence" value="ECO:0007669"/>
    <property type="project" value="UniProtKB-KW"/>
</dbReference>
<keyword evidence="3" id="KW-0560">Oxidoreductase</keyword>
<dbReference type="PANTHER" id="PTHR46720">
    <property type="entry name" value="HYDROXYLASE, PUTATIVE (AFU_ORTHOLOGUE AFUA_3G01460)-RELATED"/>
    <property type="match status" value="1"/>
</dbReference>
<evidence type="ECO:0000256" key="2">
    <source>
        <dbReference type="ARBA" id="ARBA00022827"/>
    </source>
</evidence>
<dbReference type="InterPro" id="IPR036188">
    <property type="entry name" value="FAD/NAD-bd_sf"/>
</dbReference>
<feature type="domain" description="FAD-binding" evidence="4">
    <location>
        <begin position="7"/>
        <end position="384"/>
    </location>
</feature>
<dbReference type="Proteomes" id="UP000799118">
    <property type="component" value="Unassembled WGS sequence"/>
</dbReference>
<keyword evidence="1" id="KW-0285">Flavoprotein</keyword>
<dbReference type="GO" id="GO:0044550">
    <property type="term" value="P:secondary metabolite biosynthetic process"/>
    <property type="evidence" value="ECO:0007669"/>
    <property type="project" value="TreeGrafter"/>
</dbReference>
<protein>
    <submittedName>
        <fullName evidence="5">Salicylate hydroxylase</fullName>
    </submittedName>
</protein>
<dbReference type="SUPFAM" id="SSF54373">
    <property type="entry name" value="FAD-linked reductases, C-terminal domain"/>
    <property type="match status" value="1"/>
</dbReference>
<dbReference type="GO" id="GO:0071949">
    <property type="term" value="F:FAD binding"/>
    <property type="evidence" value="ECO:0007669"/>
    <property type="project" value="InterPro"/>
</dbReference>
<dbReference type="OrthoDB" id="417877at2759"/>
<keyword evidence="2" id="KW-0274">FAD</keyword>
<dbReference type="InterPro" id="IPR051104">
    <property type="entry name" value="FAD_monoxygenase"/>
</dbReference>
<accession>A0A6A4HWU6</accession>